<evidence type="ECO:0000313" key="11">
    <source>
        <dbReference type="RefSeq" id="XP_018813874.2"/>
    </source>
</evidence>
<dbReference type="PANTHER" id="PTHR22930:SF228">
    <property type="entry name" value="PROTEIN ALP1-LIKE"/>
    <property type="match status" value="1"/>
</dbReference>
<evidence type="ECO:0000256" key="6">
    <source>
        <dbReference type="ARBA" id="ARBA00022801"/>
    </source>
</evidence>
<dbReference type="Pfam" id="PF13359">
    <property type="entry name" value="DDE_Tnp_4"/>
    <property type="match status" value="1"/>
</dbReference>
<evidence type="ECO:0000259" key="8">
    <source>
        <dbReference type="Pfam" id="PF13359"/>
    </source>
</evidence>
<dbReference type="Gramene" id="Jr02_02660_p1">
    <property type="protein sequence ID" value="cds.Jr02_02660_p1"/>
    <property type="gene ID" value="Jr02_02660"/>
</dbReference>
<dbReference type="GO" id="GO:0046872">
    <property type="term" value="F:metal ion binding"/>
    <property type="evidence" value="ECO:0007669"/>
    <property type="project" value="UniProtKB-KW"/>
</dbReference>
<name>A0A2I4E395_JUGRE</name>
<gene>
    <name evidence="11" type="primary">LOC108985871</name>
</gene>
<evidence type="ECO:0000256" key="3">
    <source>
        <dbReference type="ARBA" id="ARBA00006958"/>
    </source>
</evidence>
<comment type="cofactor">
    <cofactor evidence="1">
        <name>a divalent metal cation</name>
        <dbReference type="ChEBI" id="CHEBI:60240"/>
    </cofactor>
</comment>
<evidence type="ECO:0000313" key="10">
    <source>
        <dbReference type="Proteomes" id="UP000235220"/>
    </source>
</evidence>
<evidence type="ECO:0000256" key="2">
    <source>
        <dbReference type="ARBA" id="ARBA00004123"/>
    </source>
</evidence>
<keyword evidence="4" id="KW-0540">Nuclease</keyword>
<sequence>MPEHNIGLCGRDYIVAILNGHPKNCWNLFRMEIYAFEALCNTLRANEYLASTREVFVEEALAMFAYILAHAQVQRITGDRFQHSTETVNRHVYAVMLALCNLAPDVIAPTHTTGVAPYIQEATNAYLSRHQQVSQNVLAACDFDMKFTFICASWEGTAHDARLFMDALSRPGINFPLPPEGYYYLVDFAFPCTLGFMPLYPRVRVTRQRYIVIACCVMHNIIRSIIPNDKIWHKFNNPNLYEGQTVEDNSEHLLHILDMSSASTQAMAGTRDSIAINMWAHREAH</sequence>
<dbReference type="PANTHER" id="PTHR22930">
    <property type="match status" value="1"/>
</dbReference>
<evidence type="ECO:0000256" key="7">
    <source>
        <dbReference type="ARBA" id="ARBA00023242"/>
    </source>
</evidence>
<proteinExistence type="inferred from homology"/>
<dbReference type="GO" id="GO:0004518">
    <property type="term" value="F:nuclease activity"/>
    <property type="evidence" value="ECO:0007669"/>
    <property type="project" value="UniProtKB-KW"/>
</dbReference>
<feature type="domain" description="DUF8040" evidence="9">
    <location>
        <begin position="9"/>
        <end position="100"/>
    </location>
</feature>
<accession>A0A2I4E395</accession>
<dbReference type="RefSeq" id="XP_018813874.2">
    <property type="nucleotide sequence ID" value="XM_018958329.2"/>
</dbReference>
<dbReference type="STRING" id="51240.A0A2I4E395"/>
<dbReference type="OrthoDB" id="1681765at2759"/>
<keyword evidence="5" id="KW-0479">Metal-binding</keyword>
<dbReference type="Pfam" id="PF26138">
    <property type="entry name" value="DUF8040"/>
    <property type="match status" value="1"/>
</dbReference>
<dbReference type="AlphaFoldDB" id="A0A2I4E395"/>
<evidence type="ECO:0000256" key="1">
    <source>
        <dbReference type="ARBA" id="ARBA00001968"/>
    </source>
</evidence>
<dbReference type="InterPro" id="IPR027806">
    <property type="entry name" value="HARBI1_dom"/>
</dbReference>
<dbReference type="GeneID" id="108985871"/>
<evidence type="ECO:0000256" key="4">
    <source>
        <dbReference type="ARBA" id="ARBA00022722"/>
    </source>
</evidence>
<evidence type="ECO:0000256" key="5">
    <source>
        <dbReference type="ARBA" id="ARBA00022723"/>
    </source>
</evidence>
<keyword evidence="7" id="KW-0539">Nucleus</keyword>
<comment type="subcellular location">
    <subcellularLocation>
        <location evidence="2">Nucleus</location>
    </subcellularLocation>
</comment>
<keyword evidence="6" id="KW-0378">Hydrolase</keyword>
<dbReference type="InterPro" id="IPR045249">
    <property type="entry name" value="HARBI1-like"/>
</dbReference>
<organism evidence="10 11">
    <name type="scientific">Juglans regia</name>
    <name type="common">English walnut</name>
    <dbReference type="NCBI Taxonomy" id="51240"/>
    <lineage>
        <taxon>Eukaryota</taxon>
        <taxon>Viridiplantae</taxon>
        <taxon>Streptophyta</taxon>
        <taxon>Embryophyta</taxon>
        <taxon>Tracheophyta</taxon>
        <taxon>Spermatophyta</taxon>
        <taxon>Magnoliopsida</taxon>
        <taxon>eudicotyledons</taxon>
        <taxon>Gunneridae</taxon>
        <taxon>Pentapetalae</taxon>
        <taxon>rosids</taxon>
        <taxon>fabids</taxon>
        <taxon>Fagales</taxon>
        <taxon>Juglandaceae</taxon>
        <taxon>Juglans</taxon>
    </lineage>
</organism>
<evidence type="ECO:0000259" key="9">
    <source>
        <dbReference type="Pfam" id="PF26138"/>
    </source>
</evidence>
<dbReference type="GO" id="GO:0016787">
    <property type="term" value="F:hydrolase activity"/>
    <property type="evidence" value="ECO:0007669"/>
    <property type="project" value="UniProtKB-KW"/>
</dbReference>
<dbReference type="Proteomes" id="UP000235220">
    <property type="component" value="Chromosome 2"/>
</dbReference>
<protein>
    <submittedName>
        <fullName evidence="11">Uncharacterized protein LOC108985871</fullName>
    </submittedName>
</protein>
<dbReference type="InterPro" id="IPR058353">
    <property type="entry name" value="DUF8040"/>
</dbReference>
<keyword evidence="10" id="KW-1185">Reference proteome</keyword>
<feature type="domain" description="DDE Tnp4" evidence="8">
    <location>
        <begin position="120"/>
        <end position="194"/>
    </location>
</feature>
<dbReference type="KEGG" id="jre:108985871"/>
<reference evidence="11" key="1">
    <citation type="submission" date="2025-08" db="UniProtKB">
        <authorList>
            <consortium name="RefSeq"/>
        </authorList>
    </citation>
    <scope>IDENTIFICATION</scope>
    <source>
        <tissue evidence="11">Leaves</tissue>
    </source>
</reference>
<comment type="similarity">
    <text evidence="3">Belongs to the HARBI1 family.</text>
</comment>
<dbReference type="GO" id="GO:0005634">
    <property type="term" value="C:nucleus"/>
    <property type="evidence" value="ECO:0007669"/>
    <property type="project" value="UniProtKB-SubCell"/>
</dbReference>